<reference evidence="2" key="1">
    <citation type="submission" date="2018-05" db="EMBL/GenBank/DDBJ databases">
        <authorList>
            <person name="Lanie J.A."/>
            <person name="Ng W.-L."/>
            <person name="Kazmierczak K.M."/>
            <person name="Andrzejewski T.M."/>
            <person name="Davidsen T.M."/>
            <person name="Wayne K.J."/>
            <person name="Tettelin H."/>
            <person name="Glass J.I."/>
            <person name="Rusch D."/>
            <person name="Podicherti R."/>
            <person name="Tsui H.-C.T."/>
            <person name="Winkler M.E."/>
        </authorList>
    </citation>
    <scope>NUCLEOTIDE SEQUENCE</scope>
</reference>
<proteinExistence type="predicted"/>
<gene>
    <name evidence="2" type="ORF">METZ01_LOCUS28633</name>
</gene>
<feature type="transmembrane region" description="Helical" evidence="1">
    <location>
        <begin position="37"/>
        <end position="55"/>
    </location>
</feature>
<dbReference type="AlphaFoldDB" id="A0A381QBK6"/>
<evidence type="ECO:0000256" key="1">
    <source>
        <dbReference type="SAM" id="Phobius"/>
    </source>
</evidence>
<organism evidence="2">
    <name type="scientific">marine metagenome</name>
    <dbReference type="NCBI Taxonomy" id="408172"/>
    <lineage>
        <taxon>unclassified sequences</taxon>
        <taxon>metagenomes</taxon>
        <taxon>ecological metagenomes</taxon>
    </lineage>
</organism>
<accession>A0A381QBK6</accession>
<keyword evidence="1" id="KW-1133">Transmembrane helix</keyword>
<keyword evidence="1" id="KW-0812">Transmembrane</keyword>
<name>A0A381QBK6_9ZZZZ</name>
<protein>
    <submittedName>
        <fullName evidence="2">Uncharacterized protein</fullName>
    </submittedName>
</protein>
<evidence type="ECO:0000313" key="2">
    <source>
        <dbReference type="EMBL" id="SUZ75779.1"/>
    </source>
</evidence>
<keyword evidence="1" id="KW-0472">Membrane</keyword>
<dbReference type="EMBL" id="UINC01001259">
    <property type="protein sequence ID" value="SUZ75779.1"/>
    <property type="molecule type" value="Genomic_DNA"/>
</dbReference>
<sequence length="130" mass="15226">MQLGKVDKQDTDPDIFLAAFHGFRREREKAQSRMRSGMGAAMFIFLLGIMTTMQLSNQSQDIMYMTQYSTESSLFDTEIWDLETDVSSEQQLTYVDDITLFLLEEDDFWETMDLINDIYTNNETNKEETL</sequence>